<dbReference type="InterPro" id="IPR043502">
    <property type="entry name" value="DNA/RNA_pol_sf"/>
</dbReference>
<reference evidence="8 9" key="1">
    <citation type="submission" date="2013-02" db="EMBL/GenBank/DDBJ databases">
        <title>Genome sequence of Candida maltosa Xu316, a potential industrial strain for xylitol and ethanol production.</title>
        <authorList>
            <person name="Yu J."/>
            <person name="Wang Q."/>
            <person name="Geng X."/>
            <person name="Bao W."/>
            <person name="He P."/>
            <person name="Cai J."/>
        </authorList>
    </citation>
    <scope>NUCLEOTIDE SEQUENCE [LARGE SCALE GENOMIC DNA]</scope>
    <source>
        <strain evidence="9">Xu316</strain>
    </source>
</reference>
<dbReference type="PROSITE" id="PS00447">
    <property type="entry name" value="DNA_POLYMERASE_A"/>
    <property type="match status" value="1"/>
</dbReference>
<accession>M3K697</accession>
<gene>
    <name evidence="8" type="ORF">G210_4613</name>
</gene>
<comment type="caution">
    <text evidence="8">The sequence shown here is derived from an EMBL/GenBank/DDBJ whole genome shotgun (WGS) entry which is preliminary data.</text>
</comment>
<dbReference type="OrthoDB" id="5588663at2759"/>
<dbReference type="PANTHER" id="PTHR10267">
    <property type="entry name" value="DNA POLYMERASE SUBUNIT GAMMA-1"/>
    <property type="match status" value="1"/>
</dbReference>
<evidence type="ECO:0000256" key="3">
    <source>
        <dbReference type="ARBA" id="ARBA00022695"/>
    </source>
</evidence>
<evidence type="ECO:0000256" key="5">
    <source>
        <dbReference type="ARBA" id="ARBA00031966"/>
    </source>
</evidence>
<dbReference type="SUPFAM" id="SSF53098">
    <property type="entry name" value="Ribonuclease H-like"/>
    <property type="match status" value="1"/>
</dbReference>
<dbReference type="PANTHER" id="PTHR10267:SF0">
    <property type="entry name" value="DNA POLYMERASE SUBUNIT GAMMA-1"/>
    <property type="match status" value="1"/>
</dbReference>
<dbReference type="PRINTS" id="PR00867">
    <property type="entry name" value="DNAPOLG"/>
</dbReference>
<dbReference type="GO" id="GO:0008408">
    <property type="term" value="F:3'-5' exonuclease activity"/>
    <property type="evidence" value="ECO:0007669"/>
    <property type="project" value="TreeGrafter"/>
</dbReference>
<feature type="region of interest" description="Disordered" evidence="6">
    <location>
        <begin position="1237"/>
        <end position="1278"/>
    </location>
</feature>
<dbReference type="GO" id="GO:0005760">
    <property type="term" value="C:gamma DNA polymerase complex"/>
    <property type="evidence" value="ECO:0007669"/>
    <property type="project" value="InterPro"/>
</dbReference>
<dbReference type="Pfam" id="PF00476">
    <property type="entry name" value="DNA_pol_A"/>
    <property type="match status" value="1"/>
</dbReference>
<evidence type="ECO:0000313" key="9">
    <source>
        <dbReference type="Proteomes" id="UP000011777"/>
    </source>
</evidence>
<name>M3K697_CANMX</name>
<dbReference type="Gene3D" id="1.10.150.20">
    <property type="entry name" value="5' to 3' exonuclease, C-terminal subdomain"/>
    <property type="match status" value="1"/>
</dbReference>
<keyword evidence="9" id="KW-1185">Reference proteome</keyword>
<dbReference type="STRING" id="1245528.M3K697"/>
<keyword evidence="2" id="KW-0808">Transferase</keyword>
<dbReference type="Proteomes" id="UP000011777">
    <property type="component" value="Unassembled WGS sequence"/>
</dbReference>
<dbReference type="InterPro" id="IPR002297">
    <property type="entry name" value="DNA-dir_DNA_pol_A_mt"/>
</dbReference>
<evidence type="ECO:0000256" key="6">
    <source>
        <dbReference type="SAM" id="MobiDB-lite"/>
    </source>
</evidence>
<dbReference type="InterPro" id="IPR019760">
    <property type="entry name" value="DNA-dir_DNA_pol_A_CS"/>
</dbReference>
<dbReference type="eggNOG" id="KOG3657">
    <property type="taxonomic scope" value="Eukaryota"/>
</dbReference>
<dbReference type="OMA" id="AMHITNL"/>
<feature type="region of interest" description="Disordered" evidence="6">
    <location>
        <begin position="1194"/>
        <end position="1218"/>
    </location>
</feature>
<keyword evidence="3" id="KW-0548">Nucleotidyltransferase</keyword>
<proteinExistence type="predicted"/>
<protein>
    <recommendedName>
        <fullName evidence="1">DNA-directed DNA polymerase</fullName>
        <ecNumber evidence="1">2.7.7.7</ecNumber>
    </recommendedName>
    <alternativeName>
        <fullName evidence="5">Mitochondrial DNA polymerase catalytic subunit</fullName>
    </alternativeName>
</protein>
<evidence type="ECO:0000256" key="4">
    <source>
        <dbReference type="ARBA" id="ARBA00022932"/>
    </source>
</evidence>
<dbReference type="GO" id="GO:0006264">
    <property type="term" value="P:mitochondrial DNA replication"/>
    <property type="evidence" value="ECO:0007669"/>
    <property type="project" value="TreeGrafter"/>
</dbReference>
<organism evidence="8 9">
    <name type="scientific">Candida maltosa (strain Xu316)</name>
    <name type="common">Yeast</name>
    <dbReference type="NCBI Taxonomy" id="1245528"/>
    <lineage>
        <taxon>Eukaryota</taxon>
        <taxon>Fungi</taxon>
        <taxon>Dikarya</taxon>
        <taxon>Ascomycota</taxon>
        <taxon>Saccharomycotina</taxon>
        <taxon>Pichiomycetes</taxon>
        <taxon>Debaryomycetaceae</taxon>
        <taxon>Candida/Lodderomyces clade</taxon>
        <taxon>Candida</taxon>
    </lineage>
</organism>
<dbReference type="InterPro" id="IPR001098">
    <property type="entry name" value="DNA-dir_DNA_pol_A_palm_dom"/>
</dbReference>
<evidence type="ECO:0000313" key="8">
    <source>
        <dbReference type="EMBL" id="EMG50339.1"/>
    </source>
</evidence>
<dbReference type="Gene3D" id="3.30.70.370">
    <property type="match status" value="1"/>
</dbReference>
<feature type="compositionally biased region" description="Polar residues" evidence="6">
    <location>
        <begin position="1249"/>
        <end position="1273"/>
    </location>
</feature>
<sequence length="1307" mass="150598">MRIIRLLSRLKPMRQQRQLQQLPRSCYFNRSLSTTNQQQQQQQEPRVNQLGIQYLSNELHGKLFPKSTTTDYLKLTNDKLLTISKKHLAMNDLLGKKTQITDPITINNFPSLVGTSLDEHFYKIGKASMDPYMPLVDEFFRNKKTASIPKIPSMKNWKFEAGWTRYDKNGGIEKVDYPLEDALVFDVETLYKISDYPVLATCASSKAWYGWVSPALIQYQEQGQVADDIDWNQLIPMNGFEKEKIIVGYNVSYDRARILEEYSVKQSKVFFIDAMALHISTNGFCSRQRAKWNSYQSLLRKGKANEDELVEEEDDGDEMSSDKGRYSETLDNMLMDYENAELMAYENEINESVDVEQLERLAYRNSAELAREDSPWMQNTTGNSLREVAEFYCNIKMNKSDRDFFSSEDPSDVTDNFAKLMDYCARDVDATYKVTKRLLPIFFQKIPHPVSFAALRHLGTLFLPTTTNWEEYLETAEKKYQENRLEVSRTLIERAEELVEFVKKNDESLKFDYESDPWLSQLNWTLKLARVKKDGTPYKKTPYLSGYPEWYRELFKASKGEEINLTLKTRITPLLLRLKWEGYPIFWTNQYGWCFKVPYDEEIIEQLVTKKYHQIRLFAKKNQANEDGKPTKEQLEDEHLESVLNSNGKTYTLFKIPHPDGPNKRCTGVLSKMYLRYFEDGTLTSKYDYAGKILQLNGEASYWLGNRTRITDQFVVYNDPSKNQFFPTAQETKSAQHSQMGIILPRLVTMGTVTRRASENTWLTASNAKSNRIGSELKSLIRAPTGYCFIGADVDSEELWIASLVGDAKFGIHGGTALGWMTLEGEKSQKTDLHSKTASILGISRNHAKVFNYGRIYGAGVKFACSLLKNFNPNISDEEATQVSRNLYDNTKGRTATSKHLNPEYDDDLKNEVKPGKMYYGGTESIMFNTLEAIAQQEAPKTPVLGASMTDSLNVKHLNTDTFMTSRVNWTIQSSGVDYLHLLVISMEYLSKKYNLDSRLVITVHDELRYMVKEEDKYKACLLLQISNLWTRAMFCEQMGIKEVPQSCGFFSEVDIDHVLRKEVSMDCVTPSSPNPIPPGESLDILGVLEKCQHGDILKTNPDFDESVYDQIVYENRETVLSGIDRDLSLDSKIAKIQLETSKDRQEWRKNMYEFVKVTCQSRRKQQSPIKKKKVIKREVPKTTRNVIEFDLEDTKIPPPSSSSTTITRGYQRSASPVRVSRMDLSTTTTIKKGRVLRSSSSLKKKVTGDNNQQKRQYSTMSKFNPLSSSRPRNSIEESELRIEIGKLDKELMVSNNFNNRRRGRRR</sequence>
<dbReference type="Gene3D" id="3.30.420.390">
    <property type="match status" value="2"/>
</dbReference>
<feature type="domain" description="DNA-directed DNA polymerase family A palm" evidence="7">
    <location>
        <begin position="774"/>
        <end position="1016"/>
    </location>
</feature>
<evidence type="ECO:0000256" key="1">
    <source>
        <dbReference type="ARBA" id="ARBA00012417"/>
    </source>
</evidence>
<dbReference type="InterPro" id="IPR041336">
    <property type="entry name" value="DNApol_Exo"/>
</dbReference>
<feature type="region of interest" description="Disordered" evidence="6">
    <location>
        <begin position="303"/>
        <end position="325"/>
    </location>
</feature>
<dbReference type="SMART" id="SM00482">
    <property type="entry name" value="POLAc"/>
    <property type="match status" value="1"/>
</dbReference>
<dbReference type="GO" id="GO:0003677">
    <property type="term" value="F:DNA binding"/>
    <property type="evidence" value="ECO:0007669"/>
    <property type="project" value="InterPro"/>
</dbReference>
<keyword evidence="4" id="KW-0239">DNA-directed DNA polymerase</keyword>
<evidence type="ECO:0000259" key="7">
    <source>
        <dbReference type="SMART" id="SM00482"/>
    </source>
</evidence>
<dbReference type="SUPFAM" id="SSF56672">
    <property type="entry name" value="DNA/RNA polymerases"/>
    <property type="match status" value="1"/>
</dbReference>
<dbReference type="HOGENOM" id="CLU_001524_2_1_1"/>
<dbReference type="InterPro" id="IPR012337">
    <property type="entry name" value="RNaseH-like_sf"/>
</dbReference>
<dbReference type="EC" id="2.7.7.7" evidence="1"/>
<dbReference type="Pfam" id="PF18136">
    <property type="entry name" value="DNApol_Exo"/>
    <property type="match status" value="1"/>
</dbReference>
<evidence type="ECO:0000256" key="2">
    <source>
        <dbReference type="ARBA" id="ARBA00022679"/>
    </source>
</evidence>
<feature type="compositionally biased region" description="Acidic residues" evidence="6">
    <location>
        <begin position="307"/>
        <end position="319"/>
    </location>
</feature>
<dbReference type="GO" id="GO:0003887">
    <property type="term" value="F:DNA-directed DNA polymerase activity"/>
    <property type="evidence" value="ECO:0007669"/>
    <property type="project" value="UniProtKB-KW"/>
</dbReference>
<dbReference type="EMBL" id="AOGT01000291">
    <property type="protein sequence ID" value="EMG50339.1"/>
    <property type="molecule type" value="Genomic_DNA"/>
</dbReference>